<evidence type="ECO:0000256" key="3">
    <source>
        <dbReference type="ARBA" id="ARBA00022759"/>
    </source>
</evidence>
<dbReference type="GO" id="GO:0004521">
    <property type="term" value="F:RNA endonuclease activity"/>
    <property type="evidence" value="ECO:0007669"/>
    <property type="project" value="InterPro"/>
</dbReference>
<keyword evidence="4" id="KW-0378">Hydrolase</keyword>
<evidence type="ECO:0000259" key="6">
    <source>
        <dbReference type="Pfam" id="PF03755"/>
    </source>
</evidence>
<dbReference type="InterPro" id="IPR005229">
    <property type="entry name" value="YicC/YloC-like"/>
</dbReference>
<dbReference type="RefSeq" id="WP_091364856.1">
    <property type="nucleotide sequence ID" value="NZ_FMXA01000015.1"/>
</dbReference>
<dbReference type="InterPro" id="IPR013527">
    <property type="entry name" value="YicC-like_N"/>
</dbReference>
<comment type="similarity">
    <text evidence="5">Belongs to the YicC/YloC family.</text>
</comment>
<protein>
    <submittedName>
        <fullName evidence="8">TIGR00255 family protein</fullName>
    </submittedName>
</protein>
<organism evidence="8 9">
    <name type="scientific">Allisonella histaminiformans</name>
    <dbReference type="NCBI Taxonomy" id="209880"/>
    <lineage>
        <taxon>Bacteria</taxon>
        <taxon>Bacillati</taxon>
        <taxon>Bacillota</taxon>
        <taxon>Negativicutes</taxon>
        <taxon>Veillonellales</taxon>
        <taxon>Veillonellaceae</taxon>
        <taxon>Allisonella</taxon>
    </lineage>
</organism>
<evidence type="ECO:0000259" key="7">
    <source>
        <dbReference type="Pfam" id="PF08340"/>
    </source>
</evidence>
<evidence type="ECO:0000313" key="8">
    <source>
        <dbReference type="EMBL" id="SDA54433.1"/>
    </source>
</evidence>
<accession>A0A1G5W8N7</accession>
<evidence type="ECO:0000256" key="1">
    <source>
        <dbReference type="ARBA" id="ARBA00001968"/>
    </source>
</evidence>
<feature type="domain" description="Endoribonuclease YicC-like N-terminal" evidence="6">
    <location>
        <begin position="1"/>
        <end position="158"/>
    </location>
</feature>
<reference evidence="8 9" key="1">
    <citation type="submission" date="2016-10" db="EMBL/GenBank/DDBJ databases">
        <authorList>
            <person name="de Groot N.N."/>
        </authorList>
    </citation>
    <scope>NUCLEOTIDE SEQUENCE [LARGE SCALE GENOMIC DNA]</scope>
    <source>
        <strain evidence="8 9">DSM 15230</strain>
    </source>
</reference>
<name>A0A1G5W8N7_9FIRM</name>
<dbReference type="STRING" id="209880.SAMN02910343_01215"/>
<evidence type="ECO:0000313" key="9">
    <source>
        <dbReference type="Proteomes" id="UP000199689"/>
    </source>
</evidence>
<dbReference type="GeneID" id="87756228"/>
<dbReference type="Pfam" id="PF03755">
    <property type="entry name" value="YicC-like_N"/>
    <property type="match status" value="1"/>
</dbReference>
<sequence length="296" mass="33467">MQSMTGYGSGSASHALGTLEVNIRTVNSRFLEISLHDSKIPAAVSQTVYQMVKDSLERGKVTVKISFIPAQGGSGRQVHVDKELLSAYVKALQELKHVKGIKKSKVTVQDLLTLPEPWLTVEEQQIPEEEMIDLAREAASEAIQQLIAMRVREGKNLTEDLLKRLDWIENKRQFLMDHANEAVYAYENRFKARLIELLGGLHIAVDEGRILTEIAAYAEKTDFTEEVVRLGSHLDQFRKILRSDGPEGKKLNFLLQEINREVNTTASKADNLDIVNCVIMIKTELEKMREQVQNLE</sequence>
<dbReference type="Pfam" id="PF08340">
    <property type="entry name" value="YicC-like_C"/>
    <property type="match status" value="1"/>
</dbReference>
<dbReference type="AlphaFoldDB" id="A0A1G5W8N7"/>
<proteinExistence type="inferred from homology"/>
<dbReference type="EMBL" id="FMXA01000015">
    <property type="protein sequence ID" value="SDA54433.1"/>
    <property type="molecule type" value="Genomic_DNA"/>
</dbReference>
<dbReference type="OrthoDB" id="9771229at2"/>
<dbReference type="InterPro" id="IPR013551">
    <property type="entry name" value="YicC-like_C"/>
</dbReference>
<keyword evidence="2" id="KW-0540">Nuclease</keyword>
<dbReference type="PANTHER" id="PTHR30636:SF3">
    <property type="entry name" value="UPF0701 PROTEIN YICC"/>
    <property type="match status" value="1"/>
</dbReference>
<comment type="cofactor">
    <cofactor evidence="1">
        <name>a divalent metal cation</name>
        <dbReference type="ChEBI" id="CHEBI:60240"/>
    </cofactor>
</comment>
<dbReference type="Proteomes" id="UP000199689">
    <property type="component" value="Unassembled WGS sequence"/>
</dbReference>
<dbReference type="PANTHER" id="PTHR30636">
    <property type="entry name" value="UPF0701 PROTEIN YICC"/>
    <property type="match status" value="1"/>
</dbReference>
<evidence type="ECO:0000256" key="4">
    <source>
        <dbReference type="ARBA" id="ARBA00022801"/>
    </source>
</evidence>
<dbReference type="NCBIfam" id="TIGR00255">
    <property type="entry name" value="YicC/YloC family endoribonuclease"/>
    <property type="match status" value="1"/>
</dbReference>
<evidence type="ECO:0000256" key="2">
    <source>
        <dbReference type="ARBA" id="ARBA00022722"/>
    </source>
</evidence>
<keyword evidence="9" id="KW-1185">Reference proteome</keyword>
<dbReference type="GO" id="GO:0016787">
    <property type="term" value="F:hydrolase activity"/>
    <property type="evidence" value="ECO:0007669"/>
    <property type="project" value="UniProtKB-KW"/>
</dbReference>
<feature type="domain" description="Endoribonuclease YicC-like C-terminal" evidence="7">
    <location>
        <begin position="178"/>
        <end position="296"/>
    </location>
</feature>
<gene>
    <name evidence="8" type="ORF">SAMN02910343_01215</name>
</gene>
<evidence type="ECO:0000256" key="5">
    <source>
        <dbReference type="ARBA" id="ARBA00035648"/>
    </source>
</evidence>
<keyword evidence="3" id="KW-0255">Endonuclease</keyword>